<evidence type="ECO:0000313" key="13">
    <source>
        <dbReference type="EMBL" id="ADI31821.1"/>
    </source>
</evidence>
<evidence type="ECO:0000259" key="12">
    <source>
        <dbReference type="Pfam" id="PF08264"/>
    </source>
</evidence>
<dbReference type="InterPro" id="IPR013155">
    <property type="entry name" value="M/V/L/I-tRNA-synth_anticd-bd"/>
</dbReference>
<dbReference type="PANTHER" id="PTHR45794">
    <property type="entry name" value="LEUCYL-TRNA SYNTHETASE"/>
    <property type="match status" value="1"/>
</dbReference>
<dbReference type="Gene3D" id="3.30.2320.20">
    <property type="entry name" value="Class I aminoacyl-tRNA synthetases (RS)"/>
    <property type="match status" value="1"/>
</dbReference>
<dbReference type="Proteomes" id="UP000002573">
    <property type="component" value="Chromosome"/>
</dbReference>
<organism evidence="13 14">
    <name type="scientific">Staphylothermus hellenicus (strain DSM 12710 / JCM 10830 / BK20S6-10-b1 / P8)</name>
    <dbReference type="NCBI Taxonomy" id="591019"/>
    <lineage>
        <taxon>Archaea</taxon>
        <taxon>Thermoproteota</taxon>
        <taxon>Thermoprotei</taxon>
        <taxon>Desulfurococcales</taxon>
        <taxon>Desulfurococcaceae</taxon>
        <taxon>Staphylothermus</taxon>
    </lineage>
</organism>
<reference evidence="14" key="1">
    <citation type="submission" date="2010-05" db="EMBL/GenBank/DDBJ databases">
        <title>Complete sequence of Staphylothermus hellenicus DSM 12710.</title>
        <authorList>
            <consortium name="US DOE Joint Genome Institute"/>
            <person name="Lucas S."/>
            <person name="Copeland A."/>
            <person name="Lapidus A."/>
            <person name="Cheng J.-F."/>
            <person name="Bruce D."/>
            <person name="Goodwin L."/>
            <person name="Pitluck S."/>
            <person name="Davenport K."/>
            <person name="Detter J.C."/>
            <person name="Han C."/>
            <person name="Tapia R."/>
            <person name="Larimer F."/>
            <person name="Land M."/>
            <person name="Hauser L."/>
            <person name="Kyrpides N."/>
            <person name="Mikhailova N."/>
            <person name="Anderson I.J."/>
            <person name="Woyke T."/>
        </authorList>
    </citation>
    <scope>NUCLEOTIDE SEQUENCE [LARGE SCALE GENOMIC DNA]</scope>
    <source>
        <strain evidence="14">DSM 12710 / JCM 10830 / BK20S6-10-b1 / P8</strain>
    </source>
</reference>
<evidence type="ECO:0000256" key="6">
    <source>
        <dbReference type="ARBA" id="ARBA00022917"/>
    </source>
</evidence>
<dbReference type="InterPro" id="IPR004493">
    <property type="entry name" value="Leu-tRNA-synth_Ia_arc/euk"/>
</dbReference>
<keyword evidence="3 8" id="KW-0436">Ligase</keyword>
<protein>
    <recommendedName>
        <fullName evidence="8">Leucine--tRNA ligase</fullName>
        <ecNumber evidence="8">6.1.1.4</ecNumber>
    </recommendedName>
    <alternativeName>
        <fullName evidence="8">Leucyl-tRNA synthetase</fullName>
        <shortName evidence="8">LeuRS</shortName>
    </alternativeName>
</protein>
<dbReference type="Gene3D" id="3.40.50.620">
    <property type="entry name" value="HUPs"/>
    <property type="match status" value="1"/>
</dbReference>
<evidence type="ECO:0000313" key="14">
    <source>
        <dbReference type="Proteomes" id="UP000002573"/>
    </source>
</evidence>
<evidence type="ECO:0000256" key="1">
    <source>
        <dbReference type="ARBA" id="ARBA00005594"/>
    </source>
</evidence>
<dbReference type="InterPro" id="IPR001412">
    <property type="entry name" value="aa-tRNA-synth_I_CS"/>
</dbReference>
<dbReference type="InterPro" id="IPR020791">
    <property type="entry name" value="Leu-tRNA-lgase_arc"/>
</dbReference>
<dbReference type="HOGENOM" id="CLU_004174_0_0_2"/>
<dbReference type="InterPro" id="IPR009008">
    <property type="entry name" value="Val/Leu/Ile-tRNA-synth_edit"/>
</dbReference>
<dbReference type="Pfam" id="PF00133">
    <property type="entry name" value="tRNA-synt_1"/>
    <property type="match status" value="1"/>
</dbReference>
<dbReference type="Gene3D" id="1.10.10.720">
    <property type="entry name" value="leucyl-tRNA synthetase"/>
    <property type="match status" value="1"/>
</dbReference>
<dbReference type="AlphaFoldDB" id="D7DCC4"/>
<keyword evidence="4 8" id="KW-0547">Nucleotide-binding</keyword>
<evidence type="ECO:0000256" key="3">
    <source>
        <dbReference type="ARBA" id="ARBA00022598"/>
    </source>
</evidence>
<dbReference type="NCBIfam" id="TIGR00395">
    <property type="entry name" value="leuS_arch"/>
    <property type="match status" value="1"/>
</dbReference>
<accession>D7DCC4</accession>
<keyword evidence="14" id="KW-1185">Reference proteome</keyword>
<dbReference type="CDD" id="cd07959">
    <property type="entry name" value="Anticodon_Ia_Leu_AEc"/>
    <property type="match status" value="1"/>
</dbReference>
<comment type="similarity">
    <text evidence="1 8 9">Belongs to the class-I aminoacyl-tRNA synthetase family.</text>
</comment>
<dbReference type="Gene3D" id="1.10.730.10">
    <property type="entry name" value="Isoleucyl-tRNA Synthetase, Domain 1"/>
    <property type="match status" value="1"/>
</dbReference>
<dbReference type="SUPFAM" id="SSF47323">
    <property type="entry name" value="Anticodon-binding domain of a subclass of class I aminoacyl-tRNA synthetases"/>
    <property type="match status" value="1"/>
</dbReference>
<keyword evidence="2 8" id="KW-0963">Cytoplasm</keyword>
<dbReference type="NCBIfam" id="NF008957">
    <property type="entry name" value="PRK12300.1"/>
    <property type="match status" value="1"/>
</dbReference>
<sequence length="969" mass="113721">MTKKDFLEWLRSIEAKWQSRWKERKIFEPRIEPDKPKYFITVPYPYTNAPLHIGHGRTYTIGDIIARYKRLRGYNVLFPMAFHITGTPIIAISERISRGEEEIINRYRNYVAKYVKDPVEIEKIIESFKDPLNLAVFFAERVHMDFDALGYSIDWRRRFHTGEPIYNAFVTWQFHKLHEKGVIKRGDHIVTYCLLHKQPEGEDDIQDADVNPVEILEFTAIKFKLLNEDNTYLVAATLRPETLFGATNIWVNPDAEYVVVKWRGEKIIVSKEALVKLQHQHPLDEFKIIREIKGRELIGKKAISPLGKELIVLPADFVDPDNATGIVYSEPSDAPYDYVALMELKKNPEKLAMYGIDPEIVKEIEPIKIIDVPGIKGHHAGVVVEEMGITSQLDPRLVEATKIVYKEQYYKGVMIVDDPEFKGLSVSEAKEKIKKKLFRENKGFVFYELNRKAYCRAGGKIIAAKIIGQWFIDYSVPWWKEEVKKYVSEKMRIIPNKYKKALLDAIDWLEKRPCARKRGLGTKLPFDPEWVIESLSDSTIYMAFYTIAHIIRKHNVKPEQLKPQVFDYIFLGEGDPEEISEDTGIPLKILEEMRQEFNYWYPVDQRHTGIAHISNHLSFFIYHHIAIFPRKHWPKMITLNEMVIREGAKMSKSKGNVILLRDIAEKYSADLFRLYIAGAANLDTVLDWREKEVERVIDSLRKFTVIAEKAIRTKCEKYGHDKYIDKWFLSRFNRLLVEATNALDNMEVRDYIQKIFYDVMVSIDHYRERTNNEETICMVKRILSKWLKALNPVIPHLTEEIWSWMGKKEFLSLEKWPEADYNAINEEVEILEEAIESLIDDIKNVLNILSPKPKHAYIVVASPWKREVIEMIEKGMDRREIIRTIRDKYGLKGREKEIVYVIQECSRLPCKRALKTDPLHEYEAYNEARHYIAKKTGLNIEVYWEEEARTKNIPKAEKTLPLKPSFYLH</sequence>
<dbReference type="EC" id="6.1.1.4" evidence="8"/>
<dbReference type="EMBL" id="CP002051">
    <property type="protein sequence ID" value="ADI31821.1"/>
    <property type="molecule type" value="Genomic_DNA"/>
</dbReference>
<keyword evidence="10" id="KW-0175">Coiled coil</keyword>
<evidence type="ECO:0000259" key="11">
    <source>
        <dbReference type="Pfam" id="PF00133"/>
    </source>
</evidence>
<dbReference type="GO" id="GO:0005737">
    <property type="term" value="C:cytoplasm"/>
    <property type="evidence" value="ECO:0007669"/>
    <property type="project" value="UniProtKB-SubCell"/>
</dbReference>
<dbReference type="RefSeq" id="WP_013143019.1">
    <property type="nucleotide sequence ID" value="NC_014205.1"/>
</dbReference>
<dbReference type="STRING" id="591019.Shell_0700"/>
<keyword evidence="5 8" id="KW-0067">ATP-binding</keyword>
<dbReference type="GO" id="GO:0005524">
    <property type="term" value="F:ATP binding"/>
    <property type="evidence" value="ECO:0007669"/>
    <property type="project" value="UniProtKB-UniRule"/>
</dbReference>
<feature type="coiled-coil region" evidence="10">
    <location>
        <begin position="821"/>
        <end position="848"/>
    </location>
</feature>
<dbReference type="HAMAP" id="MF_00049_A">
    <property type="entry name" value="Leu_tRNA_synth_A"/>
    <property type="match status" value="1"/>
</dbReference>
<comment type="catalytic activity">
    <reaction evidence="8">
        <text>tRNA(Leu) + L-leucine + ATP = L-leucyl-tRNA(Leu) + AMP + diphosphate</text>
        <dbReference type="Rhea" id="RHEA:11688"/>
        <dbReference type="Rhea" id="RHEA-COMP:9613"/>
        <dbReference type="Rhea" id="RHEA-COMP:9622"/>
        <dbReference type="ChEBI" id="CHEBI:30616"/>
        <dbReference type="ChEBI" id="CHEBI:33019"/>
        <dbReference type="ChEBI" id="CHEBI:57427"/>
        <dbReference type="ChEBI" id="CHEBI:78442"/>
        <dbReference type="ChEBI" id="CHEBI:78494"/>
        <dbReference type="ChEBI" id="CHEBI:456215"/>
        <dbReference type="EC" id="6.1.1.4"/>
    </reaction>
</comment>
<dbReference type="GO" id="GO:0006429">
    <property type="term" value="P:leucyl-tRNA aminoacylation"/>
    <property type="evidence" value="ECO:0007669"/>
    <property type="project" value="UniProtKB-UniRule"/>
</dbReference>
<dbReference type="InterPro" id="IPR002300">
    <property type="entry name" value="aa-tRNA-synth_Ia"/>
</dbReference>
<feature type="domain" description="Methionyl/Valyl/Leucyl/Isoleucyl-tRNA synthetase anticodon-binding" evidence="12">
    <location>
        <begin position="725"/>
        <end position="857"/>
    </location>
</feature>
<dbReference type="OrthoDB" id="23906at2157"/>
<dbReference type="PANTHER" id="PTHR45794:SF1">
    <property type="entry name" value="LEUCINE--TRNA LIGASE, CYTOPLASMIC"/>
    <property type="match status" value="1"/>
</dbReference>
<reference evidence="13 14" key="2">
    <citation type="journal article" date="2011" name="Stand. Genomic Sci.">
        <title>Complete genome sequence of Staphylothermus hellenicus P8.</title>
        <authorList>
            <person name="Anderson I."/>
            <person name="Wirth R."/>
            <person name="Lucas S."/>
            <person name="Copeland A."/>
            <person name="Lapidus A."/>
            <person name="Cheng J.F."/>
            <person name="Goodwin L."/>
            <person name="Pitluck S."/>
            <person name="Davenport K."/>
            <person name="Detter J.C."/>
            <person name="Han C."/>
            <person name="Tapia R."/>
            <person name="Land M."/>
            <person name="Hauser L."/>
            <person name="Pati A."/>
            <person name="Mikhailova N."/>
            <person name="Woyke T."/>
            <person name="Klenk H.P."/>
            <person name="Kyrpides N."/>
            <person name="Ivanova N."/>
        </authorList>
    </citation>
    <scope>NUCLEOTIDE SEQUENCE [LARGE SCALE GENOMIC DNA]</scope>
    <source>
        <strain evidence="14">DSM 12710 / JCM 10830 / BK20S6-10-b1 / P8</strain>
    </source>
</reference>
<dbReference type="GO" id="GO:0004823">
    <property type="term" value="F:leucine-tRNA ligase activity"/>
    <property type="evidence" value="ECO:0007669"/>
    <property type="project" value="UniProtKB-UniRule"/>
</dbReference>
<keyword evidence="6 8" id="KW-0648">Protein biosynthesis</keyword>
<evidence type="ECO:0000256" key="8">
    <source>
        <dbReference type="HAMAP-Rule" id="MF_00049"/>
    </source>
</evidence>
<dbReference type="GO" id="GO:0002161">
    <property type="term" value="F:aminoacyl-tRNA deacylase activity"/>
    <property type="evidence" value="ECO:0007669"/>
    <property type="project" value="InterPro"/>
</dbReference>
<comment type="subcellular location">
    <subcellularLocation>
        <location evidence="8">Cytoplasm</location>
    </subcellularLocation>
</comment>
<feature type="domain" description="Aminoacyl-tRNA synthetase class Ia" evidence="11">
    <location>
        <begin position="16"/>
        <end position="681"/>
    </location>
</feature>
<keyword evidence="7 8" id="KW-0030">Aminoacyl-tRNA synthetase</keyword>
<feature type="binding site" evidence="8">
    <location>
        <position position="652"/>
    </location>
    <ligand>
        <name>ATP</name>
        <dbReference type="ChEBI" id="CHEBI:30616"/>
    </ligand>
</feature>
<feature type="short sequence motif" description="'KMSKS' region" evidence="8">
    <location>
        <begin position="649"/>
        <end position="653"/>
    </location>
</feature>
<dbReference type="InterPro" id="IPR009080">
    <property type="entry name" value="tRNAsynth_Ia_anticodon-bd"/>
</dbReference>
<evidence type="ECO:0000256" key="7">
    <source>
        <dbReference type="ARBA" id="ARBA00023146"/>
    </source>
</evidence>
<gene>
    <name evidence="8" type="primary">leuS</name>
    <name evidence="13" type="ordered locus">Shell_0700</name>
</gene>
<evidence type="ECO:0000256" key="9">
    <source>
        <dbReference type="RuleBase" id="RU363035"/>
    </source>
</evidence>
<dbReference type="GeneID" id="9233989"/>
<evidence type="ECO:0000256" key="10">
    <source>
        <dbReference type="SAM" id="Coils"/>
    </source>
</evidence>
<dbReference type="PROSITE" id="PS00178">
    <property type="entry name" value="AA_TRNA_LIGASE_I"/>
    <property type="match status" value="1"/>
</dbReference>
<evidence type="ECO:0000256" key="4">
    <source>
        <dbReference type="ARBA" id="ARBA00022741"/>
    </source>
</evidence>
<dbReference type="eggNOG" id="arCOG00809">
    <property type="taxonomic scope" value="Archaea"/>
</dbReference>
<evidence type="ECO:0000256" key="2">
    <source>
        <dbReference type="ARBA" id="ARBA00022490"/>
    </source>
</evidence>
<evidence type="ECO:0000256" key="5">
    <source>
        <dbReference type="ARBA" id="ARBA00022840"/>
    </source>
</evidence>
<name>D7DCC4_STAHD</name>
<dbReference type="Pfam" id="PF08264">
    <property type="entry name" value="Anticodon_1"/>
    <property type="match status" value="1"/>
</dbReference>
<dbReference type="KEGG" id="shc:Shell_0700"/>
<dbReference type="Gene3D" id="3.90.740.10">
    <property type="entry name" value="Valyl/Leucyl/Isoleucyl-tRNA synthetase, editing domain"/>
    <property type="match status" value="1"/>
</dbReference>
<proteinExistence type="inferred from homology"/>
<dbReference type="InterPro" id="IPR014729">
    <property type="entry name" value="Rossmann-like_a/b/a_fold"/>
</dbReference>
<dbReference type="SUPFAM" id="SSF52374">
    <property type="entry name" value="Nucleotidylyl transferase"/>
    <property type="match status" value="1"/>
</dbReference>
<dbReference type="SUPFAM" id="SSF50677">
    <property type="entry name" value="ValRS/IleRS/LeuRS editing domain"/>
    <property type="match status" value="1"/>
</dbReference>
<feature type="short sequence motif" description="'HIGH' region" evidence="8">
    <location>
        <begin position="45"/>
        <end position="55"/>
    </location>
</feature>